<dbReference type="Gene3D" id="3.15.10.50">
    <property type="match status" value="1"/>
</dbReference>
<proteinExistence type="evidence at transcript level"/>
<reference evidence="2" key="1">
    <citation type="submission" date="2006-08" db="EMBL/GenBank/DDBJ databases">
        <title>Isolation and characterization of group 7 allergen from Acarus siro.</title>
        <authorList>
            <person name="Tan C.L."/>
            <person name="Chew F.T."/>
        </authorList>
    </citation>
    <scope>NUCLEOTIDE SEQUENCE</scope>
</reference>
<dbReference type="InterPro" id="IPR038602">
    <property type="entry name" value="Mite_allergen_7_sf"/>
</dbReference>
<dbReference type="Pfam" id="PF16984">
    <property type="entry name" value="Grp7_allergen"/>
    <property type="match status" value="1"/>
</dbReference>
<name>B0KZJ0_ACASI</name>
<organism evidence="2">
    <name type="scientific">Acarus siro</name>
    <name type="common">Flour mite</name>
    <name type="synonym">Tyroglyphus farinae</name>
    <dbReference type="NCBI Taxonomy" id="66546"/>
    <lineage>
        <taxon>Eukaryota</taxon>
        <taxon>Metazoa</taxon>
        <taxon>Ecdysozoa</taxon>
        <taxon>Arthropoda</taxon>
        <taxon>Chelicerata</taxon>
        <taxon>Arachnida</taxon>
        <taxon>Acari</taxon>
        <taxon>Acariformes</taxon>
        <taxon>Sarcoptiformes</taxon>
        <taxon>Astigmata</taxon>
        <taxon>Acaroidea</taxon>
        <taxon>Acaridae</taxon>
        <taxon>Acarinae</taxon>
        <taxon>Acarus</taxon>
    </lineage>
</organism>
<protein>
    <submittedName>
        <fullName evidence="2">Allergen Aca s 7</fullName>
    </submittedName>
</protein>
<feature type="signal peptide" evidence="1">
    <location>
        <begin position="1"/>
        <end position="18"/>
    </location>
</feature>
<feature type="chain" id="PRO_5002751753" evidence="1">
    <location>
        <begin position="19"/>
        <end position="211"/>
    </location>
</feature>
<keyword evidence="1" id="KW-0732">Signal</keyword>
<dbReference type="InterPro" id="IPR020234">
    <property type="entry name" value="Mite_allergen_group-7"/>
</dbReference>
<dbReference type="EMBL" id="DQ979796">
    <property type="protein sequence ID" value="ABL09301.1"/>
    <property type="molecule type" value="mRNA"/>
</dbReference>
<evidence type="ECO:0000313" key="2">
    <source>
        <dbReference type="EMBL" id="ABL09301.1"/>
    </source>
</evidence>
<evidence type="ECO:0000256" key="1">
    <source>
        <dbReference type="SAM" id="SignalP"/>
    </source>
</evidence>
<sequence>MKSFALIAIACFVGMAVADDGNANQFVDQIVNALKSQKNFDPLVIAEQHTNFDRKLGALHIKGKIDLKNTRITGLSHVQRVGDAILENKNGSFQAKLHLGDNNVKLFSDITIHLLSNIIHPHLKVEADIGNIGVKFGVAIGADGKPALKDFDVEKLEHVKIIVHGLGPLDPLVDLVADAFIAIGNTQARHLVTGIVRPIIESELKNFKLGG</sequence>
<accession>B0KZJ0</accession>
<dbReference type="AlphaFoldDB" id="B0KZJ0"/>